<dbReference type="RefSeq" id="WP_265558427.1">
    <property type="nucleotide sequence ID" value="NZ_CP092471.1"/>
</dbReference>
<evidence type="ECO:0000313" key="2">
    <source>
        <dbReference type="Proteomes" id="UP001065265"/>
    </source>
</evidence>
<sequence length="146" mass="16147">MRLAETTKIEGFRELDAALAKLGKHTTEKALLRRIAKKALTPMLERAKALAPDDDGQLKDSIVMGSRLTRAARAQDGKTPRAGIRTFVGTASRYGFLQEYGRADAPAQPFMRPAWDTQGPKALEIVKRDLGDEIEKTAARLAKRRT</sequence>
<accession>A0ABY5SXI8</accession>
<gene>
    <name evidence="1" type="ORF">L1F33_13605</name>
</gene>
<organism evidence="1 2">
    <name type="scientific">Qipengyuania spongiae</name>
    <dbReference type="NCBI Taxonomy" id="2909673"/>
    <lineage>
        <taxon>Bacteria</taxon>
        <taxon>Pseudomonadati</taxon>
        <taxon>Pseudomonadota</taxon>
        <taxon>Alphaproteobacteria</taxon>
        <taxon>Sphingomonadales</taxon>
        <taxon>Erythrobacteraceae</taxon>
        <taxon>Qipengyuania</taxon>
    </lineage>
</organism>
<dbReference type="Pfam" id="PF04883">
    <property type="entry name" value="HK97-gp10_like"/>
    <property type="match status" value="1"/>
</dbReference>
<dbReference type="EMBL" id="CP092471">
    <property type="protein sequence ID" value="UVI39247.1"/>
    <property type="molecule type" value="Genomic_DNA"/>
</dbReference>
<protein>
    <recommendedName>
        <fullName evidence="3">HK97 gp10 family phage protein</fullName>
    </recommendedName>
</protein>
<dbReference type="Proteomes" id="UP001065265">
    <property type="component" value="Chromosome"/>
</dbReference>
<reference evidence="1" key="1">
    <citation type="submission" date="2022-02" db="EMBL/GenBank/DDBJ databases">
        <title>Qipengyuania spongiae sp. nov., isolated from marine sponge.</title>
        <authorList>
            <person name="Li Z."/>
            <person name="Zhang M."/>
        </authorList>
    </citation>
    <scope>NUCLEOTIDE SEQUENCE</scope>
    <source>
        <strain evidence="1">PHS-Z21</strain>
    </source>
</reference>
<keyword evidence="2" id="KW-1185">Reference proteome</keyword>
<name>A0ABY5SXI8_9SPHN</name>
<dbReference type="InterPro" id="IPR010064">
    <property type="entry name" value="HK97-gp10_tail"/>
</dbReference>
<evidence type="ECO:0000313" key="1">
    <source>
        <dbReference type="EMBL" id="UVI39247.1"/>
    </source>
</evidence>
<proteinExistence type="predicted"/>
<dbReference type="NCBIfam" id="TIGR01725">
    <property type="entry name" value="phge_HK97_gp10"/>
    <property type="match status" value="1"/>
</dbReference>
<evidence type="ECO:0008006" key="3">
    <source>
        <dbReference type="Google" id="ProtNLM"/>
    </source>
</evidence>